<evidence type="ECO:0000313" key="2">
    <source>
        <dbReference type="Proteomes" id="UP000199356"/>
    </source>
</evidence>
<protein>
    <submittedName>
        <fullName evidence="1">Uncharacterized protein</fullName>
    </submittedName>
</protein>
<proteinExistence type="predicted"/>
<gene>
    <name evidence="1" type="ORF">SAMN04488047_13123</name>
</gene>
<accession>A0A1I5VIP0</accession>
<keyword evidence="2" id="KW-1185">Reference proteome</keyword>
<sequence>MGVITFNGEQQSLILDLLDEVRRADPRLE</sequence>
<reference evidence="1 2" key="1">
    <citation type="submission" date="2016-10" db="EMBL/GenBank/DDBJ databases">
        <authorList>
            <person name="de Groot N.N."/>
        </authorList>
    </citation>
    <scope>NUCLEOTIDE SEQUENCE [LARGE SCALE GENOMIC DNA]</scope>
    <source>
        <strain evidence="1 2">DSM 19547</strain>
    </source>
</reference>
<dbReference type="AlphaFoldDB" id="A0A1I5VIP0"/>
<name>A0A1I5VIP0_9RHOB</name>
<organism evidence="1 2">
    <name type="scientific">Tranquillimonas alkanivorans</name>
    <dbReference type="NCBI Taxonomy" id="441119"/>
    <lineage>
        <taxon>Bacteria</taxon>
        <taxon>Pseudomonadati</taxon>
        <taxon>Pseudomonadota</taxon>
        <taxon>Alphaproteobacteria</taxon>
        <taxon>Rhodobacterales</taxon>
        <taxon>Roseobacteraceae</taxon>
        <taxon>Tranquillimonas</taxon>
    </lineage>
</organism>
<dbReference type="Proteomes" id="UP000199356">
    <property type="component" value="Unassembled WGS sequence"/>
</dbReference>
<evidence type="ECO:0000313" key="1">
    <source>
        <dbReference type="EMBL" id="SFQ07291.1"/>
    </source>
</evidence>
<dbReference type="EMBL" id="FOXA01000031">
    <property type="protein sequence ID" value="SFQ07291.1"/>
    <property type="molecule type" value="Genomic_DNA"/>
</dbReference>